<feature type="transmembrane region" description="Helical" evidence="9">
    <location>
        <begin position="661"/>
        <end position="682"/>
    </location>
</feature>
<dbReference type="PANTHER" id="PTHR43867">
    <property type="entry name" value="CELLULOSE SYNTHASE CATALYTIC SUBUNIT A [UDP-FORMING]"/>
    <property type="match status" value="1"/>
</dbReference>
<gene>
    <name evidence="10" type="ORF">KSZ_30780</name>
</gene>
<keyword evidence="5" id="KW-0808">Transferase</keyword>
<dbReference type="SUPFAM" id="SSF53448">
    <property type="entry name" value="Nucleotide-diphospho-sugar transferases"/>
    <property type="match status" value="1"/>
</dbReference>
<dbReference type="Gene3D" id="3.90.550.10">
    <property type="entry name" value="Spore Coat Polysaccharide Biosynthesis Protein SpsA, Chain A"/>
    <property type="match status" value="1"/>
</dbReference>
<keyword evidence="7 9" id="KW-1133">Transmembrane helix</keyword>
<keyword evidence="4" id="KW-0328">Glycosyltransferase</keyword>
<feature type="transmembrane region" description="Helical" evidence="9">
    <location>
        <begin position="593"/>
        <end position="611"/>
    </location>
</feature>
<comment type="subcellular location">
    <subcellularLocation>
        <location evidence="1">Membrane</location>
        <topology evidence="1">Multi-pass membrane protein</topology>
    </subcellularLocation>
</comment>
<comment type="caution">
    <text evidence="10">The sequence shown here is derived from an EMBL/GenBank/DDBJ whole genome shotgun (WGS) entry which is preliminary data.</text>
</comment>
<comment type="pathway">
    <text evidence="2">Lipid metabolism; sphingolipid metabolism.</text>
</comment>
<accession>A0ABQ3VGL5</accession>
<keyword evidence="8 9" id="KW-0472">Membrane</keyword>
<comment type="pathway">
    <text evidence="3">Sphingolipid metabolism.</text>
</comment>
<evidence type="ECO:0000256" key="4">
    <source>
        <dbReference type="ARBA" id="ARBA00022676"/>
    </source>
</evidence>
<name>A0ABQ3VGL5_9CHLR</name>
<feature type="transmembrane region" description="Helical" evidence="9">
    <location>
        <begin position="142"/>
        <end position="162"/>
    </location>
</feature>
<evidence type="ECO:0000256" key="6">
    <source>
        <dbReference type="ARBA" id="ARBA00022692"/>
    </source>
</evidence>
<evidence type="ECO:0000313" key="10">
    <source>
        <dbReference type="EMBL" id="GHO85072.1"/>
    </source>
</evidence>
<evidence type="ECO:0000256" key="2">
    <source>
        <dbReference type="ARBA" id="ARBA00004760"/>
    </source>
</evidence>
<feature type="transmembrane region" description="Helical" evidence="9">
    <location>
        <begin position="174"/>
        <end position="194"/>
    </location>
</feature>
<evidence type="ECO:0000313" key="11">
    <source>
        <dbReference type="Proteomes" id="UP000635565"/>
    </source>
</evidence>
<evidence type="ECO:0000256" key="1">
    <source>
        <dbReference type="ARBA" id="ARBA00004141"/>
    </source>
</evidence>
<sequence>MQIFSSSARQLWLQFIRKQQLLKQVQAQTEQPELPVSVEENLTKSTPVLPAVELVETLHLTGPLIYETDTTHSLVSVVDSSPTTLMPVYPIEIINTRRMPRVEALSQRKFHKRPSIDSGEQVNHKGTHLPYLKSVMSRRQKVVFLMLLALWIASLVFFWTWWLQPAHVVTQTGMLINSLVLLWSTVLPGYYFFFVARMHEPDPSLPLPDGRVAMVVTKAPSEPWAIVEKTLLAMKAQNFPRPFDVWLADEDPSEEVLQWCIKNRIWVSCRKNMPDYQNVSWPRRQKSKEGNLAYFYDTCAYRHYDFVAQLDADHVPEPDYLTHMMAPFYDPAVGYVAAPSICDANAASSWVSRARLYTEAGLHGAMQAGHSYGFAPLCIGSHYAVRTSALQEIGGLGPELAEDHSTTLLFNAYGWRGAFAFKALAHGDGAECLADSVTQEFQWSRSLTKLLLTLTPIYWKHLRLRLKLQFFFAQLWYPLSSGNMIAISLLPLIALITQTAFANVTYPDFLLHYAATTFTCLLIVGWIQRQGWLRPSNAKILSWETVVFPMVTWPWMFMGVVMATISAIFKKELPFRVTPKGQASIKPMPNRVLLPYTLITMFTFAYSLLFVGGGAAIYHWFATANIVFYTFILWVCILGHLYDNRAYGLWKVLLCIKGSLWQVACATLLAILDLHLHSVYLFKLFFISGR</sequence>
<dbReference type="InterPro" id="IPR050321">
    <property type="entry name" value="Glycosyltr_2/OpgH_subfam"/>
</dbReference>
<evidence type="ECO:0000256" key="5">
    <source>
        <dbReference type="ARBA" id="ARBA00022679"/>
    </source>
</evidence>
<dbReference type="InterPro" id="IPR029044">
    <property type="entry name" value="Nucleotide-diphossugar_trans"/>
</dbReference>
<dbReference type="PANTHER" id="PTHR43867:SF2">
    <property type="entry name" value="CELLULOSE SYNTHASE CATALYTIC SUBUNIT A [UDP-FORMING]"/>
    <property type="match status" value="1"/>
</dbReference>
<evidence type="ECO:0000256" key="3">
    <source>
        <dbReference type="ARBA" id="ARBA00004991"/>
    </source>
</evidence>
<reference evidence="10 11" key="1">
    <citation type="journal article" date="2021" name="Int. J. Syst. Evol. Microbiol.">
        <title>Reticulibacter mediterranei gen. nov., sp. nov., within the new family Reticulibacteraceae fam. nov., and Ktedonospora formicarum gen. nov., sp. nov., Ktedonobacter robiniae sp. nov., Dictyobacter formicarum sp. nov. and Dictyobacter arantiisoli sp. nov., belonging to the class Ktedonobacteria.</title>
        <authorList>
            <person name="Yabe S."/>
            <person name="Zheng Y."/>
            <person name="Wang C.M."/>
            <person name="Sakai Y."/>
            <person name="Abe K."/>
            <person name="Yokota A."/>
            <person name="Donadio S."/>
            <person name="Cavaletti L."/>
            <person name="Monciardini P."/>
        </authorList>
    </citation>
    <scope>NUCLEOTIDE SEQUENCE [LARGE SCALE GENOMIC DNA]</scope>
    <source>
        <strain evidence="10 11">SOSP1-9</strain>
    </source>
</reference>
<dbReference type="EMBL" id="BNJJ01000008">
    <property type="protein sequence ID" value="GHO85072.1"/>
    <property type="molecule type" value="Genomic_DNA"/>
</dbReference>
<dbReference type="Proteomes" id="UP000635565">
    <property type="component" value="Unassembled WGS sequence"/>
</dbReference>
<evidence type="ECO:0000256" key="9">
    <source>
        <dbReference type="SAM" id="Phobius"/>
    </source>
</evidence>
<proteinExistence type="predicted"/>
<dbReference type="RefSeq" id="WP_201362686.1">
    <property type="nucleotide sequence ID" value="NZ_BNJJ01000008.1"/>
</dbReference>
<dbReference type="InterPro" id="IPR025993">
    <property type="entry name" value="Ceramide_glucosylTrfase"/>
</dbReference>
<protein>
    <recommendedName>
        <fullName evidence="12">N-acetylglucosaminyltransferase</fullName>
    </recommendedName>
</protein>
<feature type="transmembrane region" description="Helical" evidence="9">
    <location>
        <begin position="475"/>
        <end position="497"/>
    </location>
</feature>
<feature type="transmembrane region" description="Helical" evidence="9">
    <location>
        <begin position="509"/>
        <end position="527"/>
    </location>
</feature>
<organism evidence="10 11">
    <name type="scientific">Dictyobacter formicarum</name>
    <dbReference type="NCBI Taxonomy" id="2778368"/>
    <lineage>
        <taxon>Bacteria</taxon>
        <taxon>Bacillati</taxon>
        <taxon>Chloroflexota</taxon>
        <taxon>Ktedonobacteria</taxon>
        <taxon>Ktedonobacterales</taxon>
        <taxon>Dictyobacteraceae</taxon>
        <taxon>Dictyobacter</taxon>
    </lineage>
</organism>
<evidence type="ECO:0008006" key="12">
    <source>
        <dbReference type="Google" id="ProtNLM"/>
    </source>
</evidence>
<keyword evidence="11" id="KW-1185">Reference proteome</keyword>
<evidence type="ECO:0000256" key="7">
    <source>
        <dbReference type="ARBA" id="ARBA00022989"/>
    </source>
</evidence>
<feature type="transmembrane region" description="Helical" evidence="9">
    <location>
        <begin position="618"/>
        <end position="641"/>
    </location>
</feature>
<feature type="transmembrane region" description="Helical" evidence="9">
    <location>
        <begin position="547"/>
        <end position="569"/>
    </location>
</feature>
<keyword evidence="6 9" id="KW-0812">Transmembrane</keyword>
<dbReference type="Pfam" id="PF13506">
    <property type="entry name" value="Glyco_transf_21"/>
    <property type="match status" value="1"/>
</dbReference>
<evidence type="ECO:0000256" key="8">
    <source>
        <dbReference type="ARBA" id="ARBA00023136"/>
    </source>
</evidence>